<comment type="caution">
    <text evidence="2">The sequence shown here is derived from an EMBL/GenBank/DDBJ whole genome shotgun (WGS) entry which is preliminary data.</text>
</comment>
<accession>A0A438E135</accession>
<dbReference type="SUPFAM" id="SSF56219">
    <property type="entry name" value="DNase I-like"/>
    <property type="match status" value="1"/>
</dbReference>
<name>A0A438E135_VITVI</name>
<sequence>MKERKIQKGQLDGRKRKKLKSSKFERELRKLEWTVNYIGEGGGEEGETKIQEMSKGIICSLGVGRYLDWGQWTQEGQLVRGRIHVDVYRGDFNAILSPEERNRGGRLNSNMRRFVEIIEDLELKDVPLVGGPFTWNGGVNNQSFSRLDRGWEKRPSPFRFENMWLKVEGVKELMKSWWEGGRFNGSASFILAEKIKVLKAKLKEWNRDTFGRIELRKNAALEQVQFWDAKEKISRLNLEELEARKEAREDIKNGCYLKKSVGGKNLGKCG</sequence>
<evidence type="ECO:0000313" key="3">
    <source>
        <dbReference type="Proteomes" id="UP000288805"/>
    </source>
</evidence>
<feature type="region of interest" description="Disordered" evidence="1">
    <location>
        <begin position="1"/>
        <end position="20"/>
    </location>
</feature>
<dbReference type="Proteomes" id="UP000288805">
    <property type="component" value="Unassembled WGS sequence"/>
</dbReference>
<organism evidence="2 3">
    <name type="scientific">Vitis vinifera</name>
    <name type="common">Grape</name>
    <dbReference type="NCBI Taxonomy" id="29760"/>
    <lineage>
        <taxon>Eukaryota</taxon>
        <taxon>Viridiplantae</taxon>
        <taxon>Streptophyta</taxon>
        <taxon>Embryophyta</taxon>
        <taxon>Tracheophyta</taxon>
        <taxon>Spermatophyta</taxon>
        <taxon>Magnoliopsida</taxon>
        <taxon>eudicotyledons</taxon>
        <taxon>Gunneridae</taxon>
        <taxon>Pentapetalae</taxon>
        <taxon>rosids</taxon>
        <taxon>Vitales</taxon>
        <taxon>Vitaceae</taxon>
        <taxon>Viteae</taxon>
        <taxon>Vitis</taxon>
    </lineage>
</organism>
<dbReference type="Gene3D" id="3.60.10.10">
    <property type="entry name" value="Endonuclease/exonuclease/phosphatase"/>
    <property type="match status" value="1"/>
</dbReference>
<dbReference type="AlphaFoldDB" id="A0A438E135"/>
<evidence type="ECO:0008006" key="4">
    <source>
        <dbReference type="Google" id="ProtNLM"/>
    </source>
</evidence>
<dbReference type="EMBL" id="QGNW01001439">
    <property type="protein sequence ID" value="RVW41411.1"/>
    <property type="molecule type" value="Genomic_DNA"/>
</dbReference>
<proteinExistence type="predicted"/>
<dbReference type="InterPro" id="IPR036691">
    <property type="entry name" value="Endo/exonu/phosph_ase_sf"/>
</dbReference>
<protein>
    <recommendedName>
        <fullName evidence="4">DUF4283 domain-containing protein</fullName>
    </recommendedName>
</protein>
<reference evidence="2 3" key="1">
    <citation type="journal article" date="2018" name="PLoS Genet.">
        <title>Population sequencing reveals clonal diversity and ancestral inbreeding in the grapevine cultivar Chardonnay.</title>
        <authorList>
            <person name="Roach M.J."/>
            <person name="Johnson D.L."/>
            <person name="Bohlmann J."/>
            <person name="van Vuuren H.J."/>
            <person name="Jones S.J."/>
            <person name="Pretorius I.S."/>
            <person name="Schmidt S.A."/>
            <person name="Borneman A.R."/>
        </authorList>
    </citation>
    <scope>NUCLEOTIDE SEQUENCE [LARGE SCALE GENOMIC DNA]</scope>
    <source>
        <strain evidence="3">cv. Chardonnay</strain>
        <tissue evidence="2">Leaf</tissue>
    </source>
</reference>
<evidence type="ECO:0000313" key="2">
    <source>
        <dbReference type="EMBL" id="RVW41411.1"/>
    </source>
</evidence>
<gene>
    <name evidence="2" type="ORF">CK203_095175</name>
</gene>
<dbReference type="PANTHER" id="PTHR33710:SF71">
    <property type="entry name" value="ENDONUCLEASE_EXONUCLEASE_PHOSPHATASE DOMAIN-CONTAINING PROTEIN"/>
    <property type="match status" value="1"/>
</dbReference>
<evidence type="ECO:0000256" key="1">
    <source>
        <dbReference type="SAM" id="MobiDB-lite"/>
    </source>
</evidence>
<dbReference type="PANTHER" id="PTHR33710">
    <property type="entry name" value="BNAC02G09200D PROTEIN"/>
    <property type="match status" value="1"/>
</dbReference>